<keyword evidence="17" id="KW-0496">Mitochondrion</keyword>
<keyword evidence="11" id="KW-0272">Extracellular matrix</keyword>
<dbReference type="PIRSF" id="PIRSF000459">
    <property type="entry name" value="TGM_EBP42"/>
    <property type="match status" value="1"/>
</dbReference>
<dbReference type="GO" id="GO:0005886">
    <property type="term" value="C:plasma membrane"/>
    <property type="evidence" value="ECO:0007669"/>
    <property type="project" value="UniProtKB-SubCell"/>
</dbReference>
<dbReference type="GO" id="GO:0003810">
    <property type="term" value="F:protein-glutamine gamma-glutamyltransferase activity"/>
    <property type="evidence" value="ECO:0007669"/>
    <property type="project" value="UniProtKB-EC"/>
</dbReference>
<dbReference type="SUPFAM" id="SSF81296">
    <property type="entry name" value="E set domains"/>
    <property type="match status" value="1"/>
</dbReference>
<evidence type="ECO:0000256" key="11">
    <source>
        <dbReference type="ARBA" id="ARBA00022530"/>
    </source>
</evidence>
<dbReference type="STRING" id="137246.A0A401S3G1"/>
<evidence type="ECO:0000256" key="37">
    <source>
        <dbReference type="ARBA" id="ARBA00048230"/>
    </source>
</evidence>
<dbReference type="InterPro" id="IPR050779">
    <property type="entry name" value="Transglutaminase"/>
</dbReference>
<evidence type="ECO:0000256" key="19">
    <source>
        <dbReference type="ARBA" id="ARBA00023136"/>
    </source>
</evidence>
<dbReference type="FunFam" id="3.90.260.10:FF:000001">
    <property type="entry name" value="Protein-glutamine gamma-glutamyltransferase 2"/>
    <property type="match status" value="1"/>
</dbReference>
<dbReference type="Proteomes" id="UP000287033">
    <property type="component" value="Unassembled WGS sequence"/>
</dbReference>
<dbReference type="PROSITE" id="PS00547">
    <property type="entry name" value="TRANSGLUTAMINASES"/>
    <property type="match status" value="1"/>
</dbReference>
<evidence type="ECO:0000256" key="38">
    <source>
        <dbReference type="ARBA" id="ARBA00048365"/>
    </source>
</evidence>
<keyword evidence="12" id="KW-0378">Hydrolase</keyword>
<dbReference type="AlphaFoldDB" id="A0A401S3G1"/>
<evidence type="ECO:0000256" key="15">
    <source>
        <dbReference type="ARBA" id="ARBA00022741"/>
    </source>
</evidence>
<comment type="subcellular location">
    <subcellularLocation>
        <location evidence="3">Cell membrane</location>
    </subcellularLocation>
    <subcellularLocation>
        <location evidence="4">Chromosome</location>
    </subcellularLocation>
    <subcellularLocation>
        <location evidence="6">Cytoplasm</location>
        <location evidence="6">Cytosol</location>
    </subcellularLocation>
    <subcellularLocation>
        <location evidence="2">Mitochondrion</location>
    </subcellularLocation>
    <subcellularLocation>
        <location evidence="1">Nucleus</location>
    </subcellularLocation>
    <subcellularLocation>
        <location evidence="5">Secreted</location>
        <location evidence="5">Extracellular space</location>
        <location evidence="5">Extracellular matrix</location>
    </subcellularLocation>
</comment>
<comment type="cofactor">
    <cofactor evidence="40">
        <name>Ca(2+)</name>
        <dbReference type="ChEBI" id="CHEBI:29108"/>
    </cofactor>
    <text evidence="40">Binds 1 Ca(2+) ion per subunit.</text>
</comment>
<evidence type="ECO:0000256" key="20">
    <source>
        <dbReference type="ARBA" id="ARBA00023242"/>
    </source>
</evidence>
<keyword evidence="13" id="KW-0808">Transferase</keyword>
<evidence type="ECO:0000256" key="35">
    <source>
        <dbReference type="ARBA" id="ARBA00047868"/>
    </source>
</evidence>
<dbReference type="InterPro" id="IPR038765">
    <property type="entry name" value="Papain-like_cys_pep_sf"/>
</dbReference>
<comment type="catalytic activity">
    <reaction evidence="37">
        <text>L-glutaminyl-[protein] + (R)-noradrenaline = 5-(R)-noradrenalinyl-L-glutamyl-[protein] + NH4(+)</text>
        <dbReference type="Rhea" id="RHEA:66560"/>
        <dbReference type="Rhea" id="RHEA-COMP:10207"/>
        <dbReference type="Rhea" id="RHEA-COMP:17054"/>
        <dbReference type="ChEBI" id="CHEBI:28938"/>
        <dbReference type="ChEBI" id="CHEBI:30011"/>
        <dbReference type="ChEBI" id="CHEBI:72587"/>
        <dbReference type="ChEBI" id="CHEBI:167178"/>
    </reaction>
    <physiologicalReaction direction="left-to-right" evidence="37">
        <dbReference type="Rhea" id="RHEA:66561"/>
    </physiologicalReaction>
</comment>
<feature type="active site" evidence="39">
    <location>
        <position position="297"/>
    </location>
</feature>
<dbReference type="SMART" id="SM00460">
    <property type="entry name" value="TGc"/>
    <property type="match status" value="1"/>
</dbReference>
<evidence type="ECO:0000256" key="30">
    <source>
        <dbReference type="ARBA" id="ARBA00042105"/>
    </source>
</evidence>
<gene>
    <name evidence="42" type="ORF">chiPu_0003358</name>
</gene>
<keyword evidence="15" id="KW-0547">Nucleotide-binding</keyword>
<sequence length="615" mass="69981">MLREKHELRNTELLGSFSEKTCLYFLEMNFTVDLQCEKNNHEHRTTEISTEQLIIRRGQPFHLTLQSYSDEFIDNGTVVICAETGPKPSTAFGTKILLELNSYGVNFWKAVVVSSTGTRMTLRICPSPNAKIGQYKLSLQRMTGNKFVNYLIGEFILLFNPWCKEDAVFLDNEQQRQEYVMNEEGIIYTGSSYCIQSRAWYFGQFADNVLDICLKLMDNNNKCLSCPEKDYVRRNDPTYISRMVTAMVNCCDDKGILEGRWSAPYIGGTCPWNWNGSVAILTEWNDHGCRKVQYGQCWVFAAVACTVLRCLGIPTRVVTNFNSAHDSNGNLTIDKVCDEYGRDLGGPGDSIWNFHVWIESWMARNDLVAGYDGWQVLDPTPQEKSEGIYCCGPAPVKAIKEGFVDMKFDVPFVFAEVNADQVTWIQFRDGRKEKLHVETQYVGQNISTKRCGRPDREDITDNYKYREGSFEERAIVSEADLRNRHTPLHPRKLLVNVKAEESITNGSDINICITISNNSSSTMYCNLNFNAQVMNYNGRSLHQIAGKHFDKIAVQGNRDEKVVLQIPCSDYVDYIENHHLIRLTALANDSVTHTSDLGTKDLSVINPDIDIQVII</sequence>
<evidence type="ECO:0000256" key="40">
    <source>
        <dbReference type="PIRSR" id="PIRSR000459-2"/>
    </source>
</evidence>
<evidence type="ECO:0000256" key="32">
    <source>
        <dbReference type="ARBA" id="ARBA00042912"/>
    </source>
</evidence>
<organism evidence="42 43">
    <name type="scientific">Chiloscyllium punctatum</name>
    <name type="common">Brownbanded bambooshark</name>
    <name type="synonym">Hemiscyllium punctatum</name>
    <dbReference type="NCBI Taxonomy" id="137246"/>
    <lineage>
        <taxon>Eukaryota</taxon>
        <taxon>Metazoa</taxon>
        <taxon>Chordata</taxon>
        <taxon>Craniata</taxon>
        <taxon>Vertebrata</taxon>
        <taxon>Chondrichthyes</taxon>
        <taxon>Elasmobranchii</taxon>
        <taxon>Galeomorphii</taxon>
        <taxon>Galeoidea</taxon>
        <taxon>Orectolobiformes</taxon>
        <taxon>Hemiscylliidae</taxon>
        <taxon>Chiloscyllium</taxon>
    </lineage>
</organism>
<dbReference type="InterPro" id="IPR036985">
    <property type="entry name" value="Transglutaminase-like_sf"/>
</dbReference>
<dbReference type="GO" id="GO:0005694">
    <property type="term" value="C:chromosome"/>
    <property type="evidence" value="ECO:0007669"/>
    <property type="project" value="UniProtKB-SubCell"/>
</dbReference>
<evidence type="ECO:0000256" key="10">
    <source>
        <dbReference type="ARBA" id="ARBA00022525"/>
    </source>
</evidence>
<dbReference type="EC" id="3.5.1.44" evidence="25"/>
<feature type="binding site" evidence="40">
    <location>
        <position position="467"/>
    </location>
    <ligand>
        <name>Ca(2+)</name>
        <dbReference type="ChEBI" id="CHEBI:29108"/>
    </ligand>
</feature>
<dbReference type="InterPro" id="IPR001102">
    <property type="entry name" value="Transglutaminase_N"/>
</dbReference>
<feature type="binding site" evidence="40">
    <location>
        <position position="420"/>
    </location>
    <ligand>
        <name>Ca(2+)</name>
        <dbReference type="ChEBI" id="CHEBI:29108"/>
    </ligand>
</feature>
<feature type="active site" evidence="39">
    <location>
        <position position="378"/>
    </location>
</feature>
<evidence type="ECO:0000256" key="18">
    <source>
        <dbReference type="ARBA" id="ARBA00023134"/>
    </source>
</evidence>
<evidence type="ECO:0000256" key="2">
    <source>
        <dbReference type="ARBA" id="ARBA00004173"/>
    </source>
</evidence>
<feature type="binding site" evidence="40">
    <location>
        <position position="472"/>
    </location>
    <ligand>
        <name>Ca(2+)</name>
        <dbReference type="ChEBI" id="CHEBI:29108"/>
    </ligand>
</feature>
<evidence type="ECO:0000256" key="14">
    <source>
        <dbReference type="ARBA" id="ARBA00022723"/>
    </source>
</evidence>
<evidence type="ECO:0000256" key="26">
    <source>
        <dbReference type="ARBA" id="ARBA00040561"/>
    </source>
</evidence>
<comment type="catalytic activity">
    <reaction evidence="24">
        <text>L-glutaminyl-[protein] + L-lysyl-[protein] = [protein]-L-lysyl-N(6)-5-L-glutamyl-[protein] + NH4(+)</text>
        <dbReference type="Rhea" id="RHEA:54816"/>
        <dbReference type="Rhea" id="RHEA-COMP:9752"/>
        <dbReference type="Rhea" id="RHEA-COMP:10207"/>
        <dbReference type="Rhea" id="RHEA-COMP:14005"/>
        <dbReference type="ChEBI" id="CHEBI:28938"/>
        <dbReference type="ChEBI" id="CHEBI:29969"/>
        <dbReference type="ChEBI" id="CHEBI:30011"/>
        <dbReference type="ChEBI" id="CHEBI:138370"/>
        <dbReference type="EC" id="2.3.2.13"/>
    </reaction>
    <physiologicalReaction direction="left-to-right" evidence="24">
        <dbReference type="Rhea" id="RHEA:54817"/>
    </physiologicalReaction>
</comment>
<dbReference type="GO" id="GO:0046872">
    <property type="term" value="F:metal ion binding"/>
    <property type="evidence" value="ECO:0007669"/>
    <property type="project" value="UniProtKB-KW"/>
</dbReference>
<proteinExistence type="inferred from homology"/>
<accession>A0A401S3G1</accession>
<evidence type="ECO:0000256" key="33">
    <source>
        <dbReference type="ARBA" id="ARBA00043104"/>
    </source>
</evidence>
<dbReference type="SUPFAM" id="SSF54001">
    <property type="entry name" value="Cysteine proteinases"/>
    <property type="match status" value="1"/>
</dbReference>
<feature type="active site" evidence="39">
    <location>
        <position position="355"/>
    </location>
</feature>
<keyword evidence="14 40" id="KW-0479">Metal-binding</keyword>
<evidence type="ECO:0000256" key="9">
    <source>
        <dbReference type="ARBA" id="ARBA00022475"/>
    </source>
</evidence>
<feature type="binding site" evidence="40">
    <location>
        <position position="418"/>
    </location>
    <ligand>
        <name>Ca(2+)</name>
        <dbReference type="ChEBI" id="CHEBI:29108"/>
    </ligand>
</feature>
<comment type="catalytic activity">
    <reaction evidence="36">
        <text>L-glutaminyl-[protein] + histamine = 5-histaminyl-L-glutamyl-[protein] + NH4(+)</text>
        <dbReference type="Rhea" id="RHEA:66564"/>
        <dbReference type="Rhea" id="RHEA-COMP:10207"/>
        <dbReference type="Rhea" id="RHEA-COMP:17056"/>
        <dbReference type="ChEBI" id="CHEBI:28938"/>
        <dbReference type="ChEBI" id="CHEBI:30011"/>
        <dbReference type="ChEBI" id="CHEBI:58432"/>
        <dbReference type="ChEBI" id="CHEBI:167179"/>
    </reaction>
    <physiologicalReaction direction="left-to-right" evidence="36">
        <dbReference type="Rhea" id="RHEA:66565"/>
    </physiologicalReaction>
</comment>
<evidence type="ECO:0000256" key="5">
    <source>
        <dbReference type="ARBA" id="ARBA00004498"/>
    </source>
</evidence>
<keyword evidence="43" id="KW-1185">Reference proteome</keyword>
<keyword evidence="10" id="KW-0964">Secreted</keyword>
<dbReference type="PANTHER" id="PTHR11590">
    <property type="entry name" value="PROTEIN-GLUTAMINE GAMMA-GLUTAMYLTRANSFERASE"/>
    <property type="match status" value="1"/>
</dbReference>
<dbReference type="GO" id="GO:0050568">
    <property type="term" value="F:protein-glutamine glutaminase activity"/>
    <property type="evidence" value="ECO:0007669"/>
    <property type="project" value="UniProtKB-EC"/>
</dbReference>
<dbReference type="InterPro" id="IPR036238">
    <property type="entry name" value="Transglutaminase_C_sf"/>
</dbReference>
<evidence type="ECO:0000256" key="24">
    <source>
        <dbReference type="ARBA" id="ARBA00036876"/>
    </source>
</evidence>
<feature type="domain" description="Transglutaminase-like" evidence="41">
    <location>
        <begin position="289"/>
        <end position="381"/>
    </location>
</feature>
<dbReference type="OMA" id="TAMVNCC"/>
<dbReference type="GO" id="GO:0005739">
    <property type="term" value="C:mitochondrion"/>
    <property type="evidence" value="ECO:0007669"/>
    <property type="project" value="UniProtKB-SubCell"/>
</dbReference>
<dbReference type="GO" id="GO:0005829">
    <property type="term" value="C:cytosol"/>
    <property type="evidence" value="ECO:0007669"/>
    <property type="project" value="UniProtKB-SubCell"/>
</dbReference>
<keyword evidence="21" id="KW-0012">Acyltransferase</keyword>
<evidence type="ECO:0000256" key="34">
    <source>
        <dbReference type="ARBA" id="ARBA00043138"/>
    </source>
</evidence>
<keyword evidence="20" id="KW-0539">Nucleus</keyword>
<evidence type="ECO:0000256" key="4">
    <source>
        <dbReference type="ARBA" id="ARBA00004286"/>
    </source>
</evidence>
<evidence type="ECO:0000313" key="42">
    <source>
        <dbReference type="EMBL" id="GCC24955.1"/>
    </source>
</evidence>
<evidence type="ECO:0000256" key="12">
    <source>
        <dbReference type="ARBA" id="ARBA00022670"/>
    </source>
</evidence>
<comment type="catalytic activity">
    <reaction evidence="23">
        <text>L-glutaminyl-[protein] + serotonin = 5-serotonyl-L-glutamyl-[protein] + NH4(+)</text>
        <dbReference type="Rhea" id="RHEA:66552"/>
        <dbReference type="Rhea" id="RHEA-COMP:10207"/>
        <dbReference type="Rhea" id="RHEA-COMP:17052"/>
        <dbReference type="ChEBI" id="CHEBI:28938"/>
        <dbReference type="ChEBI" id="CHEBI:30011"/>
        <dbReference type="ChEBI" id="CHEBI:167174"/>
        <dbReference type="ChEBI" id="CHEBI:350546"/>
    </reaction>
    <physiologicalReaction direction="left-to-right" evidence="23">
        <dbReference type="Rhea" id="RHEA:66553"/>
    </physiologicalReaction>
</comment>
<dbReference type="EMBL" id="BEZZ01000072">
    <property type="protein sequence ID" value="GCC24955.1"/>
    <property type="molecule type" value="Genomic_DNA"/>
</dbReference>
<dbReference type="SUPFAM" id="SSF49309">
    <property type="entry name" value="Transglutaminase, two C-terminal domains"/>
    <property type="match status" value="1"/>
</dbReference>
<dbReference type="GO" id="GO:0005525">
    <property type="term" value="F:GTP binding"/>
    <property type="evidence" value="ECO:0007669"/>
    <property type="project" value="UniProtKB-KW"/>
</dbReference>
<dbReference type="InterPro" id="IPR002931">
    <property type="entry name" value="Transglutaminase-like"/>
</dbReference>
<dbReference type="Gene3D" id="2.60.40.10">
    <property type="entry name" value="Immunoglobulins"/>
    <property type="match status" value="2"/>
</dbReference>
<dbReference type="InterPro" id="IPR014756">
    <property type="entry name" value="Ig_E-set"/>
</dbReference>
<comment type="similarity">
    <text evidence="7">Belongs to the transglutaminase superfamily. Transglutaminase family.</text>
</comment>
<evidence type="ECO:0000256" key="13">
    <source>
        <dbReference type="ARBA" id="ARBA00022679"/>
    </source>
</evidence>
<dbReference type="InterPro" id="IPR013808">
    <property type="entry name" value="Transglutaminase_AS"/>
</dbReference>
<keyword evidence="16 40" id="KW-0106">Calcium</keyword>
<dbReference type="EC" id="2.3.2.13" evidence="22"/>
<dbReference type="Pfam" id="PF01841">
    <property type="entry name" value="Transglut_core"/>
    <property type="match status" value="1"/>
</dbReference>
<evidence type="ECO:0000256" key="22">
    <source>
        <dbReference type="ARBA" id="ARBA00024222"/>
    </source>
</evidence>
<dbReference type="GO" id="GO:0005634">
    <property type="term" value="C:nucleus"/>
    <property type="evidence" value="ECO:0007669"/>
    <property type="project" value="UniProtKB-SubCell"/>
</dbReference>
<dbReference type="OrthoDB" id="437511at2759"/>
<evidence type="ECO:0000313" key="43">
    <source>
        <dbReference type="Proteomes" id="UP000287033"/>
    </source>
</evidence>
<keyword evidence="9" id="KW-1003">Cell membrane</keyword>
<evidence type="ECO:0000256" key="3">
    <source>
        <dbReference type="ARBA" id="ARBA00004236"/>
    </source>
</evidence>
<keyword evidence="12" id="KW-0645">Protease</keyword>
<evidence type="ECO:0000256" key="31">
    <source>
        <dbReference type="ARBA" id="ARBA00042239"/>
    </source>
</evidence>
<dbReference type="InterPro" id="IPR013783">
    <property type="entry name" value="Ig-like_fold"/>
</dbReference>
<evidence type="ECO:0000256" key="29">
    <source>
        <dbReference type="ARBA" id="ARBA00042099"/>
    </source>
</evidence>
<dbReference type="Gene3D" id="3.90.260.10">
    <property type="entry name" value="Transglutaminase-like"/>
    <property type="match status" value="1"/>
</dbReference>
<dbReference type="Pfam" id="PF00868">
    <property type="entry name" value="Transglut_N"/>
    <property type="match status" value="1"/>
</dbReference>
<evidence type="ECO:0000256" key="25">
    <source>
        <dbReference type="ARBA" id="ARBA00039019"/>
    </source>
</evidence>
<evidence type="ECO:0000256" key="23">
    <source>
        <dbReference type="ARBA" id="ARBA00036377"/>
    </source>
</evidence>
<evidence type="ECO:0000256" key="39">
    <source>
        <dbReference type="PIRSR" id="PIRSR000459-1"/>
    </source>
</evidence>
<evidence type="ECO:0000256" key="36">
    <source>
        <dbReference type="ARBA" id="ARBA00047876"/>
    </source>
</evidence>
<dbReference type="GO" id="GO:0008233">
    <property type="term" value="F:peptidase activity"/>
    <property type="evidence" value="ECO:0007669"/>
    <property type="project" value="UniProtKB-KW"/>
</dbReference>
<name>A0A401S3G1_CHIPU</name>
<comment type="caution">
    <text evidence="42">The sequence shown here is derived from an EMBL/GenBank/DDBJ whole genome shotgun (WGS) entry which is preliminary data.</text>
</comment>
<evidence type="ECO:0000256" key="6">
    <source>
        <dbReference type="ARBA" id="ARBA00004514"/>
    </source>
</evidence>
<dbReference type="InterPro" id="IPR023608">
    <property type="entry name" value="Transglutaminase_animal"/>
</dbReference>
<reference evidence="42 43" key="1">
    <citation type="journal article" date="2018" name="Nat. Ecol. Evol.">
        <title>Shark genomes provide insights into elasmobranch evolution and the origin of vertebrates.</title>
        <authorList>
            <person name="Hara Y"/>
            <person name="Yamaguchi K"/>
            <person name="Onimaru K"/>
            <person name="Kadota M"/>
            <person name="Koyanagi M"/>
            <person name="Keeley SD"/>
            <person name="Tatsumi K"/>
            <person name="Tanaka K"/>
            <person name="Motone F"/>
            <person name="Kageyama Y"/>
            <person name="Nozu R"/>
            <person name="Adachi N"/>
            <person name="Nishimura O"/>
            <person name="Nakagawa R"/>
            <person name="Tanegashima C"/>
            <person name="Kiyatake I"/>
            <person name="Matsumoto R"/>
            <person name="Murakumo K"/>
            <person name="Nishida K"/>
            <person name="Terakita A"/>
            <person name="Kuratani S"/>
            <person name="Sato K"/>
            <person name="Hyodo S Kuraku.S."/>
        </authorList>
    </citation>
    <scope>NUCLEOTIDE SEQUENCE [LARGE SCALE GENOMIC DNA]</scope>
</reference>
<keyword evidence="8" id="KW-0158">Chromosome</keyword>
<comment type="catalytic activity">
    <reaction evidence="38">
        <text>L-glutaminyl-[protein] + dopamine = 5-dopaminyl-L-glutamyl-[protein] + NH4(+)</text>
        <dbReference type="Rhea" id="RHEA:66556"/>
        <dbReference type="Rhea" id="RHEA-COMP:10207"/>
        <dbReference type="Rhea" id="RHEA-COMP:17053"/>
        <dbReference type="ChEBI" id="CHEBI:28938"/>
        <dbReference type="ChEBI" id="CHEBI:30011"/>
        <dbReference type="ChEBI" id="CHEBI:59905"/>
        <dbReference type="ChEBI" id="CHEBI:167175"/>
    </reaction>
    <physiologicalReaction direction="left-to-right" evidence="38">
        <dbReference type="Rhea" id="RHEA:66557"/>
    </physiologicalReaction>
</comment>
<protein>
    <recommendedName>
        <fullName evidence="26">Protein-glutamine gamma-glutamyltransferase 2</fullName>
        <ecNumber evidence="22">2.3.2.13</ecNumber>
        <ecNumber evidence="25">3.5.1.44</ecNumber>
    </recommendedName>
    <alternativeName>
        <fullName evidence="29">Isopeptidase TGM2</fullName>
    </alternativeName>
    <alternativeName>
        <fullName evidence="31">Protein-glutamine deamidase TGM2</fullName>
    </alternativeName>
    <alternativeName>
        <fullName evidence="30">Protein-glutamine dopaminyltransferase TGM2</fullName>
    </alternativeName>
    <alternativeName>
        <fullName evidence="33">Protein-glutamine histaminyltransferase TGM2</fullName>
    </alternativeName>
    <alternativeName>
        <fullName evidence="34">Protein-glutamine noradrenalinyltransferase TGM2</fullName>
    </alternativeName>
    <alternativeName>
        <fullName evidence="32">Protein-glutamine serotonyltransferase TGM2</fullName>
    </alternativeName>
    <alternativeName>
        <fullName evidence="28">Tissue transglutaminase</fullName>
    </alternativeName>
    <alternativeName>
        <fullName evidence="27">Transglutaminase-2</fullName>
    </alternativeName>
</protein>
<evidence type="ECO:0000256" key="17">
    <source>
        <dbReference type="ARBA" id="ARBA00023128"/>
    </source>
</evidence>
<evidence type="ECO:0000256" key="16">
    <source>
        <dbReference type="ARBA" id="ARBA00022837"/>
    </source>
</evidence>
<evidence type="ECO:0000256" key="8">
    <source>
        <dbReference type="ARBA" id="ARBA00022454"/>
    </source>
</evidence>
<dbReference type="PANTHER" id="PTHR11590:SF6">
    <property type="entry name" value="PROTEIN-GLUTAMINE GAMMA-GLUTAMYLTRANSFERASE 2"/>
    <property type="match status" value="1"/>
</dbReference>
<comment type="catalytic activity">
    <reaction evidence="35">
        <text>L-glutaminyl-[protein] + H2O = L-glutamyl-[protein] + NH4(+)</text>
        <dbReference type="Rhea" id="RHEA:16441"/>
        <dbReference type="Rhea" id="RHEA-COMP:10207"/>
        <dbReference type="Rhea" id="RHEA-COMP:10208"/>
        <dbReference type="ChEBI" id="CHEBI:15377"/>
        <dbReference type="ChEBI" id="CHEBI:28938"/>
        <dbReference type="ChEBI" id="CHEBI:29973"/>
        <dbReference type="ChEBI" id="CHEBI:30011"/>
        <dbReference type="EC" id="3.5.1.44"/>
    </reaction>
    <physiologicalReaction direction="left-to-right" evidence="35">
        <dbReference type="Rhea" id="RHEA:16442"/>
    </physiologicalReaction>
</comment>
<evidence type="ECO:0000256" key="27">
    <source>
        <dbReference type="ARBA" id="ARBA00041650"/>
    </source>
</evidence>
<evidence type="ECO:0000259" key="41">
    <source>
        <dbReference type="SMART" id="SM00460"/>
    </source>
</evidence>
<keyword evidence="18" id="KW-0342">GTP-binding</keyword>
<dbReference type="GO" id="GO:0006508">
    <property type="term" value="P:proteolysis"/>
    <property type="evidence" value="ECO:0007669"/>
    <property type="project" value="UniProtKB-KW"/>
</dbReference>
<evidence type="ECO:0000256" key="1">
    <source>
        <dbReference type="ARBA" id="ARBA00004123"/>
    </source>
</evidence>
<evidence type="ECO:0000256" key="7">
    <source>
        <dbReference type="ARBA" id="ARBA00005968"/>
    </source>
</evidence>
<evidence type="ECO:0000256" key="28">
    <source>
        <dbReference type="ARBA" id="ARBA00041677"/>
    </source>
</evidence>
<evidence type="ECO:0000256" key="21">
    <source>
        <dbReference type="ARBA" id="ARBA00023315"/>
    </source>
</evidence>
<keyword evidence="19" id="KW-0472">Membrane</keyword>